<organism evidence="1 2">
    <name type="scientific">Globisporangium ultimum (strain ATCC 200006 / CBS 805.95 / DAOM BR144)</name>
    <name type="common">Pythium ultimum</name>
    <dbReference type="NCBI Taxonomy" id="431595"/>
    <lineage>
        <taxon>Eukaryota</taxon>
        <taxon>Sar</taxon>
        <taxon>Stramenopiles</taxon>
        <taxon>Oomycota</taxon>
        <taxon>Peronosporomycetes</taxon>
        <taxon>Pythiales</taxon>
        <taxon>Pythiaceae</taxon>
        <taxon>Globisporangium</taxon>
    </lineage>
</organism>
<reference evidence="2" key="1">
    <citation type="journal article" date="2010" name="Genome Biol.">
        <title>Genome sequence of the necrotrophic plant pathogen Pythium ultimum reveals original pathogenicity mechanisms and effector repertoire.</title>
        <authorList>
            <person name="Levesque C.A."/>
            <person name="Brouwer H."/>
            <person name="Cano L."/>
            <person name="Hamilton J.P."/>
            <person name="Holt C."/>
            <person name="Huitema E."/>
            <person name="Raffaele S."/>
            <person name="Robideau G.P."/>
            <person name="Thines M."/>
            <person name="Win J."/>
            <person name="Zerillo M.M."/>
            <person name="Beakes G.W."/>
            <person name="Boore J.L."/>
            <person name="Busam D."/>
            <person name="Dumas B."/>
            <person name="Ferriera S."/>
            <person name="Fuerstenberg S.I."/>
            <person name="Gachon C.M."/>
            <person name="Gaulin E."/>
            <person name="Govers F."/>
            <person name="Grenville-Briggs L."/>
            <person name="Horner N."/>
            <person name="Hostetler J."/>
            <person name="Jiang R.H."/>
            <person name="Johnson J."/>
            <person name="Krajaejun T."/>
            <person name="Lin H."/>
            <person name="Meijer H.J."/>
            <person name="Moore B."/>
            <person name="Morris P."/>
            <person name="Phuntmart V."/>
            <person name="Puiu D."/>
            <person name="Shetty J."/>
            <person name="Stajich J.E."/>
            <person name="Tripathy S."/>
            <person name="Wawra S."/>
            <person name="van West P."/>
            <person name="Whitty B.R."/>
            <person name="Coutinho P.M."/>
            <person name="Henrissat B."/>
            <person name="Martin F."/>
            <person name="Thomas P.D."/>
            <person name="Tyler B.M."/>
            <person name="De Vries R.P."/>
            <person name="Kamoun S."/>
            <person name="Yandell M."/>
            <person name="Tisserat N."/>
            <person name="Buell C.R."/>
        </authorList>
    </citation>
    <scope>NUCLEOTIDE SEQUENCE</scope>
    <source>
        <strain evidence="2">DAOM:BR144</strain>
    </source>
</reference>
<keyword evidence="2" id="KW-1185">Reference proteome</keyword>
<name>K3XD00_GLOUD</name>
<protein>
    <submittedName>
        <fullName evidence="1">Uncharacterized protein</fullName>
    </submittedName>
</protein>
<dbReference type="VEuPathDB" id="FungiDB:PYU1_G015068"/>
<dbReference type="InParanoid" id="K3XD00"/>
<reference evidence="1" key="3">
    <citation type="submission" date="2015-02" db="UniProtKB">
        <authorList>
            <consortium name="EnsemblProtists"/>
        </authorList>
    </citation>
    <scope>IDENTIFICATION</scope>
    <source>
        <strain evidence="1">DAOM BR144</strain>
    </source>
</reference>
<dbReference type="Proteomes" id="UP000019132">
    <property type="component" value="Unassembled WGS sequence"/>
</dbReference>
<dbReference type="EMBL" id="ADOS01001379">
    <property type="status" value="NOT_ANNOTATED_CDS"/>
    <property type="molecule type" value="Genomic_DNA"/>
</dbReference>
<proteinExistence type="predicted"/>
<reference evidence="2" key="2">
    <citation type="submission" date="2010-04" db="EMBL/GenBank/DDBJ databases">
        <authorList>
            <person name="Buell R."/>
            <person name="Hamilton J."/>
            <person name="Hostetler J."/>
        </authorList>
    </citation>
    <scope>NUCLEOTIDE SEQUENCE [LARGE SCALE GENOMIC DNA]</scope>
    <source>
        <strain evidence="2">DAOM:BR144</strain>
    </source>
</reference>
<evidence type="ECO:0000313" key="2">
    <source>
        <dbReference type="Proteomes" id="UP000019132"/>
    </source>
</evidence>
<evidence type="ECO:0000313" key="1">
    <source>
        <dbReference type="EnsemblProtists" id="PYU1_T015099"/>
    </source>
</evidence>
<dbReference type="EnsemblProtists" id="PYU1_T015099">
    <property type="protein sequence ID" value="PYU1_T015099"/>
    <property type="gene ID" value="PYU1_G015068"/>
</dbReference>
<sequence>MGLPLGLENDKGLIEIRQFLCYYNINQQK</sequence>
<dbReference type="HOGENOM" id="CLU_3411369_0_0_1"/>
<dbReference type="AlphaFoldDB" id="K3XD00"/>
<accession>K3XD00</accession>